<dbReference type="SMART" id="SM00100">
    <property type="entry name" value="cNMP"/>
    <property type="match status" value="1"/>
</dbReference>
<dbReference type="InterPro" id="IPR014710">
    <property type="entry name" value="RmlC-like_jellyroll"/>
</dbReference>
<evidence type="ECO:0000313" key="6">
    <source>
        <dbReference type="Proteomes" id="UP000028181"/>
    </source>
</evidence>
<dbReference type="PANTHER" id="PTHR24567">
    <property type="entry name" value="CRP FAMILY TRANSCRIPTIONAL REGULATORY PROTEIN"/>
    <property type="match status" value="1"/>
</dbReference>
<keyword evidence="3" id="KW-0804">Transcription</keyword>
<evidence type="ECO:0000256" key="3">
    <source>
        <dbReference type="ARBA" id="ARBA00023163"/>
    </source>
</evidence>
<dbReference type="InterPro" id="IPR036390">
    <property type="entry name" value="WH_DNA-bd_sf"/>
</dbReference>
<dbReference type="PATRIC" id="fig|1028800.3.peg.5921"/>
<dbReference type="InterPro" id="IPR018490">
    <property type="entry name" value="cNMP-bd_dom_sf"/>
</dbReference>
<dbReference type="HOGENOM" id="CLU_075053_3_1_5"/>
<dbReference type="eggNOG" id="COG0664">
    <property type="taxonomic scope" value="Bacteria"/>
</dbReference>
<proteinExistence type="predicted"/>
<dbReference type="InterPro" id="IPR012318">
    <property type="entry name" value="HTH_CRP"/>
</dbReference>
<reference evidence="6" key="1">
    <citation type="journal article" date="2014" name="BMC Genomics">
        <title>Genome sequencing of two Neorhizobium galegae strains reveals a noeT gene responsible for the unusual acetylation of the nodulation factors.</title>
        <authorList>
            <person name="Osterman J."/>
            <person name="Marsh J."/>
            <person name="Laine P.K."/>
            <person name="Zeng Z."/>
            <person name="Alatalo E."/>
            <person name="Sullivan J.T."/>
            <person name="Young J.P."/>
            <person name="Thomas-Oates J."/>
            <person name="Paulin L."/>
            <person name="Lindstrom K."/>
        </authorList>
    </citation>
    <scope>NUCLEOTIDE SEQUENCE [LARGE SCALE GENOMIC DNA]</scope>
    <source>
        <strain evidence="6">HAMBI 540</strain>
    </source>
</reference>
<dbReference type="SUPFAM" id="SSF51206">
    <property type="entry name" value="cAMP-binding domain-like"/>
    <property type="match status" value="1"/>
</dbReference>
<name>A0A068T0J1_NEOGA</name>
<dbReference type="GO" id="GO:0003700">
    <property type="term" value="F:DNA-binding transcription factor activity"/>
    <property type="evidence" value="ECO:0007669"/>
    <property type="project" value="TreeGrafter"/>
</dbReference>
<dbReference type="EMBL" id="HG938354">
    <property type="protein sequence ID" value="CDN51957.1"/>
    <property type="molecule type" value="Genomic_DNA"/>
</dbReference>
<dbReference type="InterPro" id="IPR050397">
    <property type="entry name" value="Env_Response_Regulators"/>
</dbReference>
<sequence length="231" mass="25681">MTAPLIAQFRKKSVADWRADITDAIAERGILRSFARKDVIFHQGMPAKAVYAVKSGVIETSGLNASGREVTLSIRGPREPFGYSEAVIGEQRTRQAGVLHDAEIWELGTDAFLDMLASRPDIMLAMLGSMMFRFTRSSEMRAELRGTTAYSKVGYVLLQLARSTPELVSSPQPQLRITHEEISRVCDLSRQTVTTILGEMRDAGLVELGLRSIKLQNPSRLDELLERTRGD</sequence>
<dbReference type="OrthoDB" id="3525895at2"/>
<dbReference type="Proteomes" id="UP000028181">
    <property type="component" value="Plasmid pHAMBI540a"/>
</dbReference>
<dbReference type="Pfam" id="PF13545">
    <property type="entry name" value="HTH_Crp_2"/>
    <property type="match status" value="1"/>
</dbReference>
<feature type="domain" description="Cyclic nucleotide-binding" evidence="4">
    <location>
        <begin position="18"/>
        <end position="133"/>
    </location>
</feature>
<accession>A0A068T0J1</accession>
<dbReference type="GeneID" id="24261036"/>
<evidence type="ECO:0000256" key="2">
    <source>
        <dbReference type="ARBA" id="ARBA00023125"/>
    </source>
</evidence>
<dbReference type="GO" id="GO:0005829">
    <property type="term" value="C:cytosol"/>
    <property type="evidence" value="ECO:0007669"/>
    <property type="project" value="TreeGrafter"/>
</dbReference>
<geneLocation type="plasmid" evidence="6">
    <name>II</name>
</geneLocation>
<keyword evidence="1" id="KW-0805">Transcription regulation</keyword>
<evidence type="ECO:0000259" key="4">
    <source>
        <dbReference type="PROSITE" id="PS50042"/>
    </source>
</evidence>
<dbReference type="Gene3D" id="2.60.120.10">
    <property type="entry name" value="Jelly Rolls"/>
    <property type="match status" value="1"/>
</dbReference>
<dbReference type="PANTHER" id="PTHR24567:SF74">
    <property type="entry name" value="HTH-TYPE TRANSCRIPTIONAL REGULATOR ARCR"/>
    <property type="match status" value="1"/>
</dbReference>
<dbReference type="SMART" id="SM00419">
    <property type="entry name" value="HTH_CRP"/>
    <property type="match status" value="1"/>
</dbReference>
<gene>
    <name evidence="5" type="ORF">RG540_PA12810</name>
</gene>
<dbReference type="Pfam" id="PF00027">
    <property type="entry name" value="cNMP_binding"/>
    <property type="match status" value="1"/>
</dbReference>
<dbReference type="RefSeq" id="WP_041365663.1">
    <property type="nucleotide sequence ID" value="NZ_HG938354.1"/>
</dbReference>
<organism evidence="5 6">
    <name type="scientific">Neorhizobium galegae bv. orientalis str. HAMBI 540</name>
    <dbReference type="NCBI Taxonomy" id="1028800"/>
    <lineage>
        <taxon>Bacteria</taxon>
        <taxon>Pseudomonadati</taxon>
        <taxon>Pseudomonadota</taxon>
        <taxon>Alphaproteobacteria</taxon>
        <taxon>Hyphomicrobiales</taxon>
        <taxon>Rhizobiaceae</taxon>
        <taxon>Rhizobium/Agrobacterium group</taxon>
        <taxon>Neorhizobium</taxon>
    </lineage>
</organism>
<dbReference type="PROSITE" id="PS50042">
    <property type="entry name" value="CNMP_BINDING_3"/>
    <property type="match status" value="1"/>
</dbReference>
<dbReference type="CDD" id="cd00038">
    <property type="entry name" value="CAP_ED"/>
    <property type="match status" value="1"/>
</dbReference>
<dbReference type="SUPFAM" id="SSF46785">
    <property type="entry name" value="Winged helix' DNA-binding domain"/>
    <property type="match status" value="1"/>
</dbReference>
<keyword evidence="6" id="KW-1185">Reference proteome</keyword>
<dbReference type="InterPro" id="IPR000595">
    <property type="entry name" value="cNMP-bd_dom"/>
</dbReference>
<dbReference type="KEGG" id="ngg:RG540_PA12810"/>
<keyword evidence="2" id="KW-0238">DNA-binding</keyword>
<keyword evidence="5" id="KW-0614">Plasmid</keyword>
<evidence type="ECO:0000256" key="1">
    <source>
        <dbReference type="ARBA" id="ARBA00023015"/>
    </source>
</evidence>
<evidence type="ECO:0000313" key="5">
    <source>
        <dbReference type="EMBL" id="CDN51957.1"/>
    </source>
</evidence>
<dbReference type="AlphaFoldDB" id="A0A068T0J1"/>
<protein>
    <submittedName>
        <fullName evidence="5">Global nitrogen regulator</fullName>
    </submittedName>
</protein>
<dbReference type="GO" id="GO:0003677">
    <property type="term" value="F:DNA binding"/>
    <property type="evidence" value="ECO:0007669"/>
    <property type="project" value="UniProtKB-KW"/>
</dbReference>